<evidence type="ECO:0000313" key="1">
    <source>
        <dbReference type="EMBL" id="MBM2622007.1"/>
    </source>
</evidence>
<dbReference type="Proteomes" id="UP000632138">
    <property type="component" value="Unassembled WGS sequence"/>
</dbReference>
<keyword evidence="2" id="KW-1185">Reference proteome</keyword>
<proteinExistence type="predicted"/>
<organism evidence="1 2">
    <name type="scientific">Paractinoplanes ovalisporus</name>
    <dbReference type="NCBI Taxonomy" id="2810368"/>
    <lineage>
        <taxon>Bacteria</taxon>
        <taxon>Bacillati</taxon>
        <taxon>Actinomycetota</taxon>
        <taxon>Actinomycetes</taxon>
        <taxon>Micromonosporales</taxon>
        <taxon>Micromonosporaceae</taxon>
        <taxon>Paractinoplanes</taxon>
    </lineage>
</organism>
<sequence length="135" mass="14012">MIRLVEYRNAVVALDDDEAAELAGLTRGSGAKDGRPRVIERVAPAGAGTYEVQAGPYVGRFQLRGGRGVDIASRFPFADLSVLLGLGRRATLLDEAATGAAGGSGLMDIVALAFVREAERIAGQGPPRSSSAFPN</sequence>
<gene>
    <name evidence="1" type="ORF">JIG36_41545</name>
</gene>
<evidence type="ECO:0000313" key="2">
    <source>
        <dbReference type="Proteomes" id="UP000632138"/>
    </source>
</evidence>
<protein>
    <submittedName>
        <fullName evidence="1">Uncharacterized protein</fullName>
    </submittedName>
</protein>
<accession>A0ABS2AQ68</accession>
<dbReference type="EMBL" id="JAENHP010000023">
    <property type="protein sequence ID" value="MBM2622007.1"/>
    <property type="molecule type" value="Genomic_DNA"/>
</dbReference>
<name>A0ABS2AQ68_9ACTN</name>
<comment type="caution">
    <text evidence="1">The sequence shown here is derived from an EMBL/GenBank/DDBJ whole genome shotgun (WGS) entry which is preliminary data.</text>
</comment>
<dbReference type="RefSeq" id="WP_203382238.1">
    <property type="nucleotide sequence ID" value="NZ_JAENHP010000023.1"/>
</dbReference>
<reference evidence="1 2" key="1">
    <citation type="submission" date="2021-01" db="EMBL/GenBank/DDBJ databases">
        <title>Actinoplanes sp. nov. LDG1-06 isolated from lichen.</title>
        <authorList>
            <person name="Saeng-In P."/>
            <person name="Phongsopitanun W."/>
            <person name="Kanchanasin P."/>
            <person name="Yuki M."/>
            <person name="Kudo T."/>
            <person name="Ohkuma M."/>
            <person name="Tanasupawat S."/>
        </authorList>
    </citation>
    <scope>NUCLEOTIDE SEQUENCE [LARGE SCALE GENOMIC DNA]</scope>
    <source>
        <strain evidence="1 2">LDG1-06</strain>
    </source>
</reference>